<keyword evidence="8" id="KW-1185">Reference proteome</keyword>
<evidence type="ECO:0000256" key="3">
    <source>
        <dbReference type="ARBA" id="ARBA00022776"/>
    </source>
</evidence>
<keyword evidence="3" id="KW-0498">Mitosis</keyword>
<evidence type="ECO:0000256" key="6">
    <source>
        <dbReference type="SAM" id="MobiDB-lite"/>
    </source>
</evidence>
<sequence>MKEDVEYPPSCSPIPCSSGNGELVKRLKVLSEALQVSDTNDESGRPDRYRTLICHLAKSCFLENDCKDVQIWLACCLADILRVFAPSVPFGDPSQLKDVLLFIVRTLKGLESPTNPLFRRYFYLLENLNVVSTLVLALELPPTDASQVIRMLLKTSMEVANSKDWKSGVRATSEDGSTTEEDDDERSESRDKIIGLLIGIISKLLRDVDQVSAEVLDVLFFYLINPQKLNSRESYNMSRQIIQESQTSLEAVIQLLLTQSLLAGSLPEECEMVGSGRKKLHDVILELHDVAPELIAPVLPQLSSSLLAKDDNQRLLATKLVGKLASNDRSRFYEEHPKLWKNYMKRFKDTSPDVRDVCARDSHEILLRHSQLRGQVSSALGSLTRDLDDGVRLTAVLCIIETARKKLEAVNESLIIACCDRMRDKKPKIRQEAITKLLHLYFKVIMGDEHTASEVAAVAVIPKKALGLYMLASMTEEKSLIERYFSSYIIPYKMEMKRRIRSMVDLFCKLDNLEMQVFTEIVSRSSSHRRILREMLQIISRQAVAELQSKIQRISSTHHDPAGFSIALKHFVNLLSADQRCFECAEYFVSIDYKTSKVEDTCKELVQRSLEATSIPKDCQTNIRRYIERVAPLIMDPDGTVELLKVLTRVKNDADCGNVDAISKLPHVLRLVKIWSEAFPHLFSKGDAINYVLKITTSENAKTVETGLQVLLHVALQSSIKAKEQDWCDRVISVVWSFIACENEGFRRCSKLAVRVICRLLSKDECAVRFDRLYPFLCPITTEFYSTTSTNVRSSAP</sequence>
<keyword evidence="5" id="KW-0131">Cell cycle</keyword>
<evidence type="ECO:0000256" key="5">
    <source>
        <dbReference type="ARBA" id="ARBA00023306"/>
    </source>
</evidence>
<dbReference type="InterPro" id="IPR039776">
    <property type="entry name" value="Pds5"/>
</dbReference>
<evidence type="ECO:0000256" key="4">
    <source>
        <dbReference type="ARBA" id="ARBA00023242"/>
    </source>
</evidence>
<accession>A0ABR1CYC1</accession>
<dbReference type="Gene3D" id="1.25.10.10">
    <property type="entry name" value="Leucine-rich Repeat Variant"/>
    <property type="match status" value="1"/>
</dbReference>
<dbReference type="EMBL" id="JAVFWL010000003">
    <property type="protein sequence ID" value="KAK6743289.1"/>
    <property type="molecule type" value="Genomic_DNA"/>
</dbReference>
<dbReference type="Proteomes" id="UP001303046">
    <property type="component" value="Unassembled WGS sequence"/>
</dbReference>
<feature type="region of interest" description="Disordered" evidence="6">
    <location>
        <begin position="165"/>
        <end position="187"/>
    </location>
</feature>
<dbReference type="Pfam" id="PF20168">
    <property type="entry name" value="PDS5"/>
    <property type="match status" value="1"/>
</dbReference>
<dbReference type="PANTHER" id="PTHR12663">
    <property type="entry name" value="ANDROGEN INDUCED INHIBITOR OF PROLIFERATION AS3 / PDS5-RELATED"/>
    <property type="match status" value="1"/>
</dbReference>
<evidence type="ECO:0000313" key="7">
    <source>
        <dbReference type="EMBL" id="KAK6743289.1"/>
    </source>
</evidence>
<protein>
    <recommendedName>
        <fullName evidence="9">HEAT repeat protein</fullName>
    </recommendedName>
</protein>
<feature type="compositionally biased region" description="Acidic residues" evidence="6">
    <location>
        <begin position="177"/>
        <end position="186"/>
    </location>
</feature>
<dbReference type="InterPro" id="IPR011989">
    <property type="entry name" value="ARM-like"/>
</dbReference>
<reference evidence="7 8" key="1">
    <citation type="submission" date="2023-08" db="EMBL/GenBank/DDBJ databases">
        <title>A Necator americanus chromosomal reference genome.</title>
        <authorList>
            <person name="Ilik V."/>
            <person name="Petrzelkova K.J."/>
            <person name="Pardy F."/>
            <person name="Fuh T."/>
            <person name="Niatou-Singa F.S."/>
            <person name="Gouil Q."/>
            <person name="Baker L."/>
            <person name="Ritchie M.E."/>
            <person name="Jex A.R."/>
            <person name="Gazzola D."/>
            <person name="Li H."/>
            <person name="Toshio Fujiwara R."/>
            <person name="Zhan B."/>
            <person name="Aroian R.V."/>
            <person name="Pafco B."/>
            <person name="Schwarz E.M."/>
        </authorList>
    </citation>
    <scope>NUCLEOTIDE SEQUENCE [LARGE SCALE GENOMIC DNA]</scope>
    <source>
        <strain evidence="7 8">Aroian</strain>
        <tissue evidence="7">Whole animal</tissue>
    </source>
</reference>
<proteinExistence type="predicted"/>
<evidence type="ECO:0000313" key="8">
    <source>
        <dbReference type="Proteomes" id="UP001303046"/>
    </source>
</evidence>
<keyword evidence="4" id="KW-0539">Nucleus</keyword>
<comment type="subcellular location">
    <subcellularLocation>
        <location evidence="1">Nucleus</location>
    </subcellularLocation>
</comment>
<comment type="caution">
    <text evidence="7">The sequence shown here is derived from an EMBL/GenBank/DDBJ whole genome shotgun (WGS) entry which is preliminary data.</text>
</comment>
<dbReference type="SUPFAM" id="SSF48371">
    <property type="entry name" value="ARM repeat"/>
    <property type="match status" value="1"/>
</dbReference>
<evidence type="ECO:0000256" key="2">
    <source>
        <dbReference type="ARBA" id="ARBA00022618"/>
    </source>
</evidence>
<gene>
    <name evidence="7" type="primary">Necator_chrIII.g11273</name>
    <name evidence="7" type="ORF">RB195_010508</name>
</gene>
<evidence type="ECO:0000256" key="1">
    <source>
        <dbReference type="ARBA" id="ARBA00004123"/>
    </source>
</evidence>
<keyword evidence="2" id="KW-0132">Cell division</keyword>
<name>A0ABR1CYC1_NECAM</name>
<evidence type="ECO:0008006" key="9">
    <source>
        <dbReference type="Google" id="ProtNLM"/>
    </source>
</evidence>
<dbReference type="InterPro" id="IPR016024">
    <property type="entry name" value="ARM-type_fold"/>
</dbReference>
<dbReference type="PANTHER" id="PTHR12663:SF0">
    <property type="entry name" value="PRECOCIOUS DISSOCIATION OF SISTERS 5, ISOFORM A"/>
    <property type="match status" value="1"/>
</dbReference>
<organism evidence="7 8">
    <name type="scientific">Necator americanus</name>
    <name type="common">Human hookworm</name>
    <dbReference type="NCBI Taxonomy" id="51031"/>
    <lineage>
        <taxon>Eukaryota</taxon>
        <taxon>Metazoa</taxon>
        <taxon>Ecdysozoa</taxon>
        <taxon>Nematoda</taxon>
        <taxon>Chromadorea</taxon>
        <taxon>Rhabditida</taxon>
        <taxon>Rhabditina</taxon>
        <taxon>Rhabditomorpha</taxon>
        <taxon>Strongyloidea</taxon>
        <taxon>Ancylostomatidae</taxon>
        <taxon>Bunostominae</taxon>
        <taxon>Necator</taxon>
    </lineage>
</organism>